<sequence>MAEPKIAKVVGKKRWTEILHSIYIKADFVTFEPGQFGRIGLKVDDKIIMRPYSFVNSPTELRHEFYYAVVPEGPLSSRLSTLNSGDDIYIADKPNGYLVLSEVPDAKQLWMLCTGTAVGPFLSILKNPKVWQRFEQLVLVHAVRHTADLSYGDEIQNLVESSNGRLRFVPFVSRESYLDALSGRIPTALESGILQSRTGLDISPTDTQFMICGNPQMVKDTSTTLQQMGFERNRRRNPGHITVENYW</sequence>
<comment type="cofactor">
    <cofactor evidence="1">
        <name>FAD</name>
        <dbReference type="ChEBI" id="CHEBI:57692"/>
    </cofactor>
</comment>
<comment type="similarity">
    <text evidence="2">Belongs to the ferredoxin--NADP reductase type 1 family.</text>
</comment>
<organism evidence="11 12">
    <name type="scientific">Candidatus Doriopsillibacter californiensis</name>
    <dbReference type="NCBI Taxonomy" id="2970740"/>
    <lineage>
        <taxon>Bacteria</taxon>
        <taxon>Pseudomonadati</taxon>
        <taxon>Pseudomonadota</taxon>
        <taxon>Gammaproteobacteria</taxon>
        <taxon>Candidatus Tethybacterales</taxon>
        <taxon>Candidatus Persebacteraceae</taxon>
        <taxon>Candidatus Doriopsillibacter</taxon>
    </lineage>
</organism>
<dbReference type="InterPro" id="IPR017927">
    <property type="entry name" value="FAD-bd_FR_type"/>
</dbReference>
<keyword evidence="12" id="KW-1185">Reference proteome</keyword>
<dbReference type="SUPFAM" id="SSF63380">
    <property type="entry name" value="Riboflavin synthase domain-like"/>
    <property type="match status" value="1"/>
</dbReference>
<dbReference type="InterPro" id="IPR033892">
    <property type="entry name" value="FNR_bac"/>
</dbReference>
<name>A0ABT7QMF9_9GAMM</name>
<dbReference type="SUPFAM" id="SSF52343">
    <property type="entry name" value="Ferredoxin reductase-like, C-terminal NADP-linked domain"/>
    <property type="match status" value="1"/>
</dbReference>
<evidence type="ECO:0000256" key="1">
    <source>
        <dbReference type="ARBA" id="ARBA00001974"/>
    </source>
</evidence>
<dbReference type="EMBL" id="JANQAO010000003">
    <property type="protein sequence ID" value="MDM5147881.1"/>
    <property type="molecule type" value="Genomic_DNA"/>
</dbReference>
<dbReference type="PANTHER" id="PTHR47878:SF1">
    <property type="entry name" value="FLAVODOXIN_FERREDOXIN--NADP REDUCTASE"/>
    <property type="match status" value="1"/>
</dbReference>
<dbReference type="InterPro" id="IPR051930">
    <property type="entry name" value="FNR_type-1"/>
</dbReference>
<dbReference type="Gene3D" id="2.40.30.10">
    <property type="entry name" value="Translation factors"/>
    <property type="match status" value="1"/>
</dbReference>
<evidence type="ECO:0000256" key="9">
    <source>
        <dbReference type="ARBA" id="ARBA00047776"/>
    </source>
</evidence>
<dbReference type="EC" id="1.18.1.2" evidence="3"/>
<gene>
    <name evidence="11" type="ORF">NQX30_05810</name>
</gene>
<reference evidence="11" key="2">
    <citation type="journal article" date="2023" name="Microbiome">
        <title>Synthase-selected sorting approach identifies a beta-lactone synthase in a nudibranch symbiotic bacterium.</title>
        <authorList>
            <person name="Dzunkova M."/>
            <person name="La Clair J.J."/>
            <person name="Tyml T."/>
            <person name="Doud D."/>
            <person name="Schulz F."/>
            <person name="Piquer-Esteban S."/>
            <person name="Porcel Sanchis D."/>
            <person name="Osborn A."/>
            <person name="Robinson D."/>
            <person name="Louie K.B."/>
            <person name="Bowen B.P."/>
            <person name="Bowers R.M."/>
            <person name="Lee J."/>
            <person name="Arnau V."/>
            <person name="Diaz-Villanueva W."/>
            <person name="Stepanauskas R."/>
            <person name="Gosliner T."/>
            <person name="Date S.V."/>
            <person name="Northen T.R."/>
            <person name="Cheng J.F."/>
            <person name="Burkart M.D."/>
            <person name="Woyke T."/>
        </authorList>
    </citation>
    <scope>NUCLEOTIDE SEQUENCE</scope>
    <source>
        <strain evidence="11">Df01</strain>
    </source>
</reference>
<feature type="domain" description="FAD-binding FR-type" evidence="10">
    <location>
        <begin position="2"/>
        <end position="101"/>
    </location>
</feature>
<dbReference type="Proteomes" id="UP001168167">
    <property type="component" value="Unassembled WGS sequence"/>
</dbReference>
<protein>
    <recommendedName>
        <fullName evidence="3">ferredoxin--NADP(+) reductase</fullName>
        <ecNumber evidence="3">1.18.1.2</ecNumber>
    </recommendedName>
</protein>
<evidence type="ECO:0000313" key="12">
    <source>
        <dbReference type="Proteomes" id="UP001168167"/>
    </source>
</evidence>
<reference evidence="11" key="1">
    <citation type="submission" date="2022-08" db="EMBL/GenBank/DDBJ databases">
        <authorList>
            <person name="Dzunkova M."/>
            <person name="La Clair J."/>
            <person name="Tyml T."/>
            <person name="Doud D."/>
            <person name="Schulz F."/>
            <person name="Piquer S."/>
            <person name="Porcel Sanchis D."/>
            <person name="Osborn A."/>
            <person name="Robinson D."/>
            <person name="Louie K.B."/>
            <person name="Bowen B.P."/>
            <person name="Bowers R."/>
            <person name="Lee J."/>
            <person name="Arnau Llombart V."/>
            <person name="Diaz Villanueva W."/>
            <person name="Gosliner T."/>
            <person name="Northen T."/>
            <person name="Cheng J.-F."/>
            <person name="Burkart M.D."/>
            <person name="Woyke T."/>
        </authorList>
    </citation>
    <scope>NUCLEOTIDE SEQUENCE</scope>
    <source>
        <strain evidence="11">Df01</strain>
    </source>
</reference>
<dbReference type="InterPro" id="IPR017938">
    <property type="entry name" value="Riboflavin_synthase-like_b-brl"/>
</dbReference>
<keyword evidence="7" id="KW-0521">NADP</keyword>
<keyword evidence="8" id="KW-0560">Oxidoreductase</keyword>
<proteinExistence type="inferred from homology"/>
<keyword evidence="4" id="KW-0285">Flavoprotein</keyword>
<dbReference type="Gene3D" id="3.40.50.80">
    <property type="entry name" value="Nucleotide-binding domain of ferredoxin-NADP reductase (FNR) module"/>
    <property type="match status" value="1"/>
</dbReference>
<dbReference type="PANTHER" id="PTHR47878">
    <property type="entry name" value="OXIDOREDUCTASE FAD/NAD(P)-BINDING DOMAIN PROTEIN"/>
    <property type="match status" value="1"/>
</dbReference>
<dbReference type="CDD" id="cd06195">
    <property type="entry name" value="FNR1"/>
    <property type="match status" value="1"/>
</dbReference>
<evidence type="ECO:0000256" key="2">
    <source>
        <dbReference type="ARBA" id="ARBA00008312"/>
    </source>
</evidence>
<keyword evidence="6" id="KW-0274">FAD</keyword>
<evidence type="ECO:0000256" key="7">
    <source>
        <dbReference type="ARBA" id="ARBA00022857"/>
    </source>
</evidence>
<comment type="catalytic activity">
    <reaction evidence="9">
        <text>2 reduced [2Fe-2S]-[ferredoxin] + NADP(+) + H(+) = 2 oxidized [2Fe-2S]-[ferredoxin] + NADPH</text>
        <dbReference type="Rhea" id="RHEA:20125"/>
        <dbReference type="Rhea" id="RHEA-COMP:10000"/>
        <dbReference type="Rhea" id="RHEA-COMP:10001"/>
        <dbReference type="ChEBI" id="CHEBI:15378"/>
        <dbReference type="ChEBI" id="CHEBI:33737"/>
        <dbReference type="ChEBI" id="CHEBI:33738"/>
        <dbReference type="ChEBI" id="CHEBI:57783"/>
        <dbReference type="ChEBI" id="CHEBI:58349"/>
        <dbReference type="EC" id="1.18.1.2"/>
    </reaction>
</comment>
<evidence type="ECO:0000256" key="4">
    <source>
        <dbReference type="ARBA" id="ARBA00022630"/>
    </source>
</evidence>
<evidence type="ECO:0000313" key="11">
    <source>
        <dbReference type="EMBL" id="MDM5147881.1"/>
    </source>
</evidence>
<dbReference type="InterPro" id="IPR039261">
    <property type="entry name" value="FNR_nucleotide-bd"/>
</dbReference>
<dbReference type="PROSITE" id="PS51384">
    <property type="entry name" value="FAD_FR"/>
    <property type="match status" value="1"/>
</dbReference>
<keyword evidence="5" id="KW-0547">Nucleotide-binding</keyword>
<dbReference type="InterPro" id="IPR001433">
    <property type="entry name" value="OxRdtase_FAD/NAD-bd"/>
</dbReference>
<accession>A0ABT7QMF9</accession>
<evidence type="ECO:0000256" key="3">
    <source>
        <dbReference type="ARBA" id="ARBA00013223"/>
    </source>
</evidence>
<evidence type="ECO:0000256" key="6">
    <source>
        <dbReference type="ARBA" id="ARBA00022827"/>
    </source>
</evidence>
<comment type="caution">
    <text evidence="11">The sequence shown here is derived from an EMBL/GenBank/DDBJ whole genome shotgun (WGS) entry which is preliminary data.</text>
</comment>
<dbReference type="Pfam" id="PF00175">
    <property type="entry name" value="NAD_binding_1"/>
    <property type="match status" value="1"/>
</dbReference>
<evidence type="ECO:0000259" key="10">
    <source>
        <dbReference type="PROSITE" id="PS51384"/>
    </source>
</evidence>
<evidence type="ECO:0000256" key="5">
    <source>
        <dbReference type="ARBA" id="ARBA00022741"/>
    </source>
</evidence>
<evidence type="ECO:0000256" key="8">
    <source>
        <dbReference type="ARBA" id="ARBA00023002"/>
    </source>
</evidence>